<reference evidence="1 2" key="1">
    <citation type="submission" date="2024-11" db="EMBL/GenBank/DDBJ databases">
        <authorList>
            <person name="Lucas J.A."/>
        </authorList>
    </citation>
    <scope>NUCLEOTIDE SEQUENCE [LARGE SCALE GENOMIC DNA]</scope>
    <source>
        <strain evidence="1 2">Z 5.4</strain>
    </source>
</reference>
<comment type="caution">
    <text evidence="1">The sequence shown here is derived from an EMBL/GenBank/DDBJ whole genome shotgun (WGS) entry which is preliminary data.</text>
</comment>
<dbReference type="Gene3D" id="3.60.40.10">
    <property type="entry name" value="PPM-type phosphatase domain"/>
    <property type="match status" value="1"/>
</dbReference>
<name>A0ABW8RQ96_9BACI</name>
<organism evidence="1 2">
    <name type="scientific">Bacillus salipaludis</name>
    <dbReference type="NCBI Taxonomy" id="2547811"/>
    <lineage>
        <taxon>Bacteria</taxon>
        <taxon>Bacillati</taxon>
        <taxon>Bacillota</taxon>
        <taxon>Bacilli</taxon>
        <taxon>Bacillales</taxon>
        <taxon>Bacillaceae</taxon>
        <taxon>Bacillus</taxon>
    </lineage>
</organism>
<dbReference type="RefSeq" id="WP_406582837.1">
    <property type="nucleotide sequence ID" value="NZ_JBJHQH010000022.1"/>
</dbReference>
<dbReference type="InterPro" id="IPR036457">
    <property type="entry name" value="PPM-type-like_dom_sf"/>
</dbReference>
<accession>A0ABW8RQ96</accession>
<protein>
    <recommendedName>
        <fullName evidence="3">PPM-type phosphatase domain-containing protein</fullName>
    </recommendedName>
</protein>
<evidence type="ECO:0000313" key="1">
    <source>
        <dbReference type="EMBL" id="MFK9094365.1"/>
    </source>
</evidence>
<gene>
    <name evidence="1" type="ORF">ACJEBI_23195</name>
</gene>
<proteinExistence type="predicted"/>
<keyword evidence="2" id="KW-1185">Reference proteome</keyword>
<dbReference type="EMBL" id="JBJHQH010000022">
    <property type="protein sequence ID" value="MFK9094365.1"/>
    <property type="molecule type" value="Genomic_DNA"/>
</dbReference>
<sequence>MNIIEKVSIAKTGNEKDNEDSFVITDSFISVIDGMTPQDRSLYHGESPAQIAVNLITKEIESFPRIITYKEAAERLTNCIREYYLQQDILKEVSKHPYKRMGVNLIILSKERQEIWLMGDCHCLIDGLHVTNEKIIDHLIGEMRSQLIHKYLLKYSIEDLMERDYSREDIQPFLIQQYLYQNNQDESPLSYTVVDGFPMNYENIKVVKLKGATTIVLASDGYPLLCDSLKVTETQLKKLLRNDPLMYTIFKSAKGLIKRNISFDDRTYIKVLM</sequence>
<evidence type="ECO:0000313" key="2">
    <source>
        <dbReference type="Proteomes" id="UP001623041"/>
    </source>
</evidence>
<evidence type="ECO:0008006" key="3">
    <source>
        <dbReference type="Google" id="ProtNLM"/>
    </source>
</evidence>
<dbReference type="Proteomes" id="UP001623041">
    <property type="component" value="Unassembled WGS sequence"/>
</dbReference>